<dbReference type="InterPro" id="IPR039777">
    <property type="entry name" value="IFRD"/>
</dbReference>
<feature type="domain" description="Interferon-related developmental regulator N-terminal" evidence="2">
    <location>
        <begin position="29"/>
        <end position="268"/>
    </location>
</feature>
<dbReference type="Gene3D" id="1.25.10.10">
    <property type="entry name" value="Leucine-rich Repeat Variant"/>
    <property type="match status" value="1"/>
</dbReference>
<sequence>MGRQKNKYCQVTLKGGNLETDTDTDACTSKRAQPVSKTLKQLLEQLYEKRGSTREAALSSIIQIFSFGYHHKFAEQNFTELLYQFLKAFKRSSTKESCLGVEALGLLAINIGCGENSQELYKELAPILSEALNTESNSKKLKLILDSLAVITFVGGNELEETERSMRSIWHFMHSRGNLKDAQSAAILSWSLLLSTMDSWSLNYKHWRGAIPFFKKLIEAEHEPTVVGARQALSLIYELGCLEKFEGDTSAPEEMNAETEVKENGHVLEISEGDTSAQEEMNVETVVKDLEDWVICEVDTSALEEMNVKTGVKENGHVLEISEVDTSAPGEMNVKTVAKDGHVPEISEGGTSAPEEVNVKTVVKDGYVTDISKCDTSAPEEMNVGTVVKDDHVTEISVKIGKQLLTVNTSPQQIQHNFLKRLLGSGFVVHMRENELLHDVFKFKPEKRKSGKELYVAERNEVGINLFVPDVIREENYHRIHNSQNSIFVKAKTQIRNKNRDIKAEEQWCSED</sequence>
<organism evidence="3 4">
    <name type="scientific">Artemisia annua</name>
    <name type="common">Sweet wormwood</name>
    <dbReference type="NCBI Taxonomy" id="35608"/>
    <lineage>
        <taxon>Eukaryota</taxon>
        <taxon>Viridiplantae</taxon>
        <taxon>Streptophyta</taxon>
        <taxon>Embryophyta</taxon>
        <taxon>Tracheophyta</taxon>
        <taxon>Spermatophyta</taxon>
        <taxon>Magnoliopsida</taxon>
        <taxon>eudicotyledons</taxon>
        <taxon>Gunneridae</taxon>
        <taxon>Pentapetalae</taxon>
        <taxon>asterids</taxon>
        <taxon>campanulids</taxon>
        <taxon>Asterales</taxon>
        <taxon>Asteraceae</taxon>
        <taxon>Asteroideae</taxon>
        <taxon>Anthemideae</taxon>
        <taxon>Artemisiinae</taxon>
        <taxon>Artemisia</taxon>
    </lineage>
</organism>
<dbReference type="PANTHER" id="PTHR12354:SF19">
    <property type="entry name" value="ARMADILLO-LIKE HELICAL PROTEIN"/>
    <property type="match status" value="1"/>
</dbReference>
<dbReference type="OrthoDB" id="686784at2759"/>
<dbReference type="InterPro" id="IPR007701">
    <property type="entry name" value="Interferon-rel_develop_reg_N"/>
</dbReference>
<dbReference type="STRING" id="35608.A0A2U1PMK3"/>
<proteinExistence type="inferred from homology"/>
<dbReference type="AlphaFoldDB" id="A0A2U1PMK3"/>
<dbReference type="PANTHER" id="PTHR12354">
    <property type="entry name" value="INTERFERON-RELATED DEVELOPMENTAL REGULATOR"/>
    <property type="match status" value="1"/>
</dbReference>
<gene>
    <name evidence="3" type="ORF">CTI12_AA083340</name>
</gene>
<evidence type="ECO:0000259" key="2">
    <source>
        <dbReference type="Pfam" id="PF05004"/>
    </source>
</evidence>
<keyword evidence="4" id="KW-1185">Reference proteome</keyword>
<dbReference type="Pfam" id="PF05004">
    <property type="entry name" value="IFRD"/>
    <property type="match status" value="1"/>
</dbReference>
<dbReference type="SUPFAM" id="SSF48371">
    <property type="entry name" value="ARM repeat"/>
    <property type="match status" value="1"/>
</dbReference>
<dbReference type="Proteomes" id="UP000245207">
    <property type="component" value="Unassembled WGS sequence"/>
</dbReference>
<evidence type="ECO:0000313" key="3">
    <source>
        <dbReference type="EMBL" id="PWA86988.1"/>
    </source>
</evidence>
<comment type="caution">
    <text evidence="3">The sequence shown here is derived from an EMBL/GenBank/DDBJ whole genome shotgun (WGS) entry which is preliminary data.</text>
</comment>
<dbReference type="InterPro" id="IPR016024">
    <property type="entry name" value="ARM-type_fold"/>
</dbReference>
<evidence type="ECO:0000256" key="1">
    <source>
        <dbReference type="ARBA" id="ARBA00008828"/>
    </source>
</evidence>
<evidence type="ECO:0000313" key="4">
    <source>
        <dbReference type="Proteomes" id="UP000245207"/>
    </source>
</evidence>
<dbReference type="InterPro" id="IPR011989">
    <property type="entry name" value="ARM-like"/>
</dbReference>
<name>A0A2U1PMK3_ARTAN</name>
<comment type="similarity">
    <text evidence="1">Belongs to the IFRD family.</text>
</comment>
<protein>
    <submittedName>
        <fullName evidence="3">Armadillo-type fold protein</fullName>
    </submittedName>
</protein>
<reference evidence="3 4" key="1">
    <citation type="journal article" date="2018" name="Mol. Plant">
        <title>The genome of Artemisia annua provides insight into the evolution of Asteraceae family and artemisinin biosynthesis.</title>
        <authorList>
            <person name="Shen Q."/>
            <person name="Zhang L."/>
            <person name="Liao Z."/>
            <person name="Wang S."/>
            <person name="Yan T."/>
            <person name="Shi P."/>
            <person name="Liu M."/>
            <person name="Fu X."/>
            <person name="Pan Q."/>
            <person name="Wang Y."/>
            <person name="Lv Z."/>
            <person name="Lu X."/>
            <person name="Zhang F."/>
            <person name="Jiang W."/>
            <person name="Ma Y."/>
            <person name="Chen M."/>
            <person name="Hao X."/>
            <person name="Li L."/>
            <person name="Tang Y."/>
            <person name="Lv G."/>
            <person name="Zhou Y."/>
            <person name="Sun X."/>
            <person name="Brodelius P.E."/>
            <person name="Rose J.K.C."/>
            <person name="Tang K."/>
        </authorList>
    </citation>
    <scope>NUCLEOTIDE SEQUENCE [LARGE SCALE GENOMIC DNA]</scope>
    <source>
        <strain evidence="4">cv. Huhao1</strain>
        <tissue evidence="3">Leaf</tissue>
    </source>
</reference>
<dbReference type="EMBL" id="PKPP01000960">
    <property type="protein sequence ID" value="PWA86988.1"/>
    <property type="molecule type" value="Genomic_DNA"/>
</dbReference>
<accession>A0A2U1PMK3</accession>